<keyword evidence="3" id="KW-1003">Cell membrane</keyword>
<accession>C7LY12</accession>
<feature type="transmembrane region" description="Helical" evidence="7">
    <location>
        <begin position="200"/>
        <end position="226"/>
    </location>
</feature>
<dbReference type="EMBL" id="CP001631">
    <property type="protein sequence ID" value="ACU53620.1"/>
    <property type="molecule type" value="Genomic_DNA"/>
</dbReference>
<evidence type="ECO:0000256" key="4">
    <source>
        <dbReference type="ARBA" id="ARBA00022692"/>
    </source>
</evidence>
<evidence type="ECO:0000256" key="7">
    <source>
        <dbReference type="RuleBase" id="RU363032"/>
    </source>
</evidence>
<evidence type="ECO:0000256" key="3">
    <source>
        <dbReference type="ARBA" id="ARBA00022475"/>
    </source>
</evidence>
<gene>
    <name evidence="9" type="ordered locus">Afer_0666</name>
</gene>
<dbReference type="AlphaFoldDB" id="C7LY12"/>
<dbReference type="Pfam" id="PF00528">
    <property type="entry name" value="BPD_transp_1"/>
    <property type="match status" value="1"/>
</dbReference>
<name>C7LY12_ACIFD</name>
<dbReference type="OrthoDB" id="9796361at2"/>
<evidence type="ECO:0000313" key="9">
    <source>
        <dbReference type="EMBL" id="ACU53620.1"/>
    </source>
</evidence>
<reference evidence="9 10" key="1">
    <citation type="journal article" date="2009" name="Stand. Genomic Sci.">
        <title>Complete genome sequence of Acidimicrobium ferrooxidans type strain (ICP).</title>
        <authorList>
            <person name="Clum A."/>
            <person name="Nolan M."/>
            <person name="Lang E."/>
            <person name="Glavina Del Rio T."/>
            <person name="Tice H."/>
            <person name="Copeland A."/>
            <person name="Cheng J.F."/>
            <person name="Lucas S."/>
            <person name="Chen F."/>
            <person name="Bruce D."/>
            <person name="Goodwin L."/>
            <person name="Pitluck S."/>
            <person name="Ivanova N."/>
            <person name="Mavrommatis K."/>
            <person name="Mikhailova N."/>
            <person name="Pati A."/>
            <person name="Chen A."/>
            <person name="Palaniappan K."/>
            <person name="Goker M."/>
            <person name="Spring S."/>
            <person name="Land M."/>
            <person name="Hauser L."/>
            <person name="Chang Y.J."/>
            <person name="Jeffries C.C."/>
            <person name="Chain P."/>
            <person name="Bristow J."/>
            <person name="Eisen J.A."/>
            <person name="Markowitz V."/>
            <person name="Hugenholtz P."/>
            <person name="Kyrpides N.C."/>
            <person name="Klenk H.P."/>
            <person name="Lapidus A."/>
        </authorList>
    </citation>
    <scope>NUCLEOTIDE SEQUENCE [LARGE SCALE GENOMIC DNA]</scope>
    <source>
        <strain evidence="10">DSM 10331 / JCM 15462 / NBRC 103882 / ICP</strain>
    </source>
</reference>
<dbReference type="eggNOG" id="COG0600">
    <property type="taxonomic scope" value="Bacteria"/>
</dbReference>
<evidence type="ECO:0000256" key="5">
    <source>
        <dbReference type="ARBA" id="ARBA00022989"/>
    </source>
</evidence>
<evidence type="ECO:0000256" key="6">
    <source>
        <dbReference type="ARBA" id="ARBA00023136"/>
    </source>
</evidence>
<feature type="transmembrane region" description="Helical" evidence="7">
    <location>
        <begin position="238"/>
        <end position="263"/>
    </location>
</feature>
<evidence type="ECO:0000313" key="10">
    <source>
        <dbReference type="Proteomes" id="UP000000771"/>
    </source>
</evidence>
<feature type="transmembrane region" description="Helical" evidence="7">
    <location>
        <begin position="83"/>
        <end position="103"/>
    </location>
</feature>
<keyword evidence="6 7" id="KW-0472">Membrane</keyword>
<sequence>MTTQSELAVRGARRSARRARAADVALGIATPIVLLVAWQIAASTHAIDTRIFTPPSDIVRTAGSLATNGTLGADLGITTARLAVGYVIGAVLGVVVGLALGVVRPLRSALSPLFAALYAVPQIALLPLLLVIFGLGETAKIITVAAVTFFVVELNTLGAVRRVPPELLEAGQAYGATRWRRFVHVLVPATAPGIFTGLRVAVALALVVVTATEFVAANSGLGYLVWNSWQLFEPADMYVGLVVIALLGVVATGIVVGVERLVLPWTRRRAR</sequence>
<keyword evidence="4 7" id="KW-0812">Transmembrane</keyword>
<keyword evidence="5 7" id="KW-1133">Transmembrane helix</keyword>
<dbReference type="PANTHER" id="PTHR30151">
    <property type="entry name" value="ALKANE SULFONATE ABC TRANSPORTER-RELATED, MEMBRANE SUBUNIT"/>
    <property type="match status" value="1"/>
</dbReference>
<keyword evidence="2 7" id="KW-0813">Transport</keyword>
<dbReference type="GO" id="GO:0005886">
    <property type="term" value="C:plasma membrane"/>
    <property type="evidence" value="ECO:0007669"/>
    <property type="project" value="UniProtKB-SubCell"/>
</dbReference>
<dbReference type="PROSITE" id="PS50928">
    <property type="entry name" value="ABC_TM1"/>
    <property type="match status" value="1"/>
</dbReference>
<dbReference type="Proteomes" id="UP000000771">
    <property type="component" value="Chromosome"/>
</dbReference>
<comment type="similarity">
    <text evidence="7">Belongs to the binding-protein-dependent transport system permease family.</text>
</comment>
<evidence type="ECO:0000256" key="1">
    <source>
        <dbReference type="ARBA" id="ARBA00004651"/>
    </source>
</evidence>
<dbReference type="STRING" id="525909.Afer_0666"/>
<feature type="transmembrane region" description="Helical" evidence="7">
    <location>
        <begin position="21"/>
        <end position="41"/>
    </location>
</feature>
<dbReference type="InterPro" id="IPR035906">
    <property type="entry name" value="MetI-like_sf"/>
</dbReference>
<dbReference type="HOGENOM" id="CLU_046113_1_3_11"/>
<organism evidence="9 10">
    <name type="scientific">Acidimicrobium ferrooxidans (strain DSM 10331 / JCM 15462 / NBRC 103882 / ICP)</name>
    <dbReference type="NCBI Taxonomy" id="525909"/>
    <lineage>
        <taxon>Bacteria</taxon>
        <taxon>Bacillati</taxon>
        <taxon>Actinomycetota</taxon>
        <taxon>Acidimicrobiia</taxon>
        <taxon>Acidimicrobiales</taxon>
        <taxon>Acidimicrobiaceae</taxon>
        <taxon>Acidimicrobium</taxon>
    </lineage>
</organism>
<comment type="subcellular location">
    <subcellularLocation>
        <location evidence="1 7">Cell membrane</location>
        <topology evidence="1 7">Multi-pass membrane protein</topology>
    </subcellularLocation>
</comment>
<evidence type="ECO:0000256" key="2">
    <source>
        <dbReference type="ARBA" id="ARBA00022448"/>
    </source>
</evidence>
<dbReference type="Gene3D" id="1.10.3720.10">
    <property type="entry name" value="MetI-like"/>
    <property type="match status" value="1"/>
</dbReference>
<feature type="domain" description="ABC transmembrane type-1" evidence="8">
    <location>
        <begin position="75"/>
        <end position="256"/>
    </location>
</feature>
<dbReference type="InterPro" id="IPR000515">
    <property type="entry name" value="MetI-like"/>
</dbReference>
<evidence type="ECO:0000259" key="8">
    <source>
        <dbReference type="PROSITE" id="PS50928"/>
    </source>
</evidence>
<keyword evidence="10" id="KW-1185">Reference proteome</keyword>
<feature type="transmembrane region" description="Helical" evidence="7">
    <location>
        <begin position="115"/>
        <end position="135"/>
    </location>
</feature>
<dbReference type="SUPFAM" id="SSF161098">
    <property type="entry name" value="MetI-like"/>
    <property type="match status" value="1"/>
</dbReference>
<dbReference type="CDD" id="cd06261">
    <property type="entry name" value="TM_PBP2"/>
    <property type="match status" value="1"/>
</dbReference>
<proteinExistence type="inferred from homology"/>
<dbReference type="RefSeq" id="WP_015798113.1">
    <property type="nucleotide sequence ID" value="NC_013124.1"/>
</dbReference>
<protein>
    <submittedName>
        <fullName evidence="9">Binding-protein-dependent transport systems inner membrane component</fullName>
    </submittedName>
</protein>
<dbReference type="KEGG" id="afo:Afer_0666"/>
<dbReference type="PANTHER" id="PTHR30151:SF0">
    <property type="entry name" value="ABC TRANSPORTER PERMEASE PROTEIN MJ0413-RELATED"/>
    <property type="match status" value="1"/>
</dbReference>
<dbReference type="GO" id="GO:0055085">
    <property type="term" value="P:transmembrane transport"/>
    <property type="evidence" value="ECO:0007669"/>
    <property type="project" value="InterPro"/>
</dbReference>